<feature type="transmembrane region" description="Helical" evidence="1">
    <location>
        <begin position="242"/>
        <end position="262"/>
    </location>
</feature>
<proteinExistence type="predicted"/>
<feature type="transmembrane region" description="Helical" evidence="1">
    <location>
        <begin position="44"/>
        <end position="64"/>
    </location>
</feature>
<name>A0ABU7RRV0_9ACTN</name>
<feature type="transmembrane region" description="Helical" evidence="1">
    <location>
        <begin position="209"/>
        <end position="230"/>
    </location>
</feature>
<feature type="transmembrane region" description="Helical" evidence="1">
    <location>
        <begin position="282"/>
        <end position="303"/>
    </location>
</feature>
<feature type="transmembrane region" description="Helical" evidence="1">
    <location>
        <begin position="76"/>
        <end position="101"/>
    </location>
</feature>
<dbReference type="RefSeq" id="WP_331214358.1">
    <property type="nucleotide sequence ID" value="NZ_JAZGQK010000010.1"/>
</dbReference>
<dbReference type="EMBL" id="JAZGQK010000010">
    <property type="protein sequence ID" value="MEE6259226.1"/>
    <property type="molecule type" value="Genomic_DNA"/>
</dbReference>
<gene>
    <name evidence="2" type="ORF">V1633_12090</name>
</gene>
<feature type="transmembrane region" description="Helical" evidence="1">
    <location>
        <begin position="174"/>
        <end position="197"/>
    </location>
</feature>
<sequence length="317" mass="33641">MRRVAGCSAAAAMAPYFVIKIFWTLHGLRGGGLHDGAWSRLDWAAINGLTVGMSGLAILLGLALGQRWGMRVPGWLMLLPAWIGAGFLVPVIPVLPILLVLSPVGDAGGGGTDPAMPGWEAGLLTVSFAGFGLGVAIAVPIYAGQRWPGALTGRPTDDSVGTAFRSVRDVTARFAAAICVVLGLPQIFWGLGGTLGLQPATLDARDPQWHVLTVNTGLWALIGAWGVWSLTRRRADFRGRTAMLLTWTASGFLFAWGTWKAAFTFAVVPSFPPPEYLWVLALQNHVGALAGVMILLVGLLTVADRRQARTADPERTV</sequence>
<reference evidence="2 3" key="1">
    <citation type="submission" date="2024-01" db="EMBL/GenBank/DDBJ databases">
        <title>Genome insights into Plantactinospora sonchi sp. nov.</title>
        <authorList>
            <person name="Wang L."/>
        </authorList>
    </citation>
    <scope>NUCLEOTIDE SEQUENCE [LARGE SCALE GENOMIC DNA]</scope>
    <source>
        <strain evidence="2 3">NEAU-QY2</strain>
    </source>
</reference>
<evidence type="ECO:0000313" key="2">
    <source>
        <dbReference type="EMBL" id="MEE6259226.1"/>
    </source>
</evidence>
<keyword evidence="3" id="KW-1185">Reference proteome</keyword>
<evidence type="ECO:0000313" key="3">
    <source>
        <dbReference type="Proteomes" id="UP001332243"/>
    </source>
</evidence>
<evidence type="ECO:0000256" key="1">
    <source>
        <dbReference type="SAM" id="Phobius"/>
    </source>
</evidence>
<dbReference type="Proteomes" id="UP001332243">
    <property type="component" value="Unassembled WGS sequence"/>
</dbReference>
<accession>A0ABU7RRV0</accession>
<protein>
    <submittedName>
        <fullName evidence="2">Uncharacterized protein</fullName>
    </submittedName>
</protein>
<organism evidence="2 3">
    <name type="scientific">Plantactinospora sonchi</name>
    <dbReference type="NCBI Taxonomy" id="1544735"/>
    <lineage>
        <taxon>Bacteria</taxon>
        <taxon>Bacillati</taxon>
        <taxon>Actinomycetota</taxon>
        <taxon>Actinomycetes</taxon>
        <taxon>Micromonosporales</taxon>
        <taxon>Micromonosporaceae</taxon>
        <taxon>Plantactinospora</taxon>
    </lineage>
</organism>
<keyword evidence="1" id="KW-1133">Transmembrane helix</keyword>
<keyword evidence="1" id="KW-0812">Transmembrane</keyword>
<comment type="caution">
    <text evidence="2">The sequence shown here is derived from an EMBL/GenBank/DDBJ whole genome shotgun (WGS) entry which is preliminary data.</text>
</comment>
<feature type="transmembrane region" description="Helical" evidence="1">
    <location>
        <begin position="121"/>
        <end position="144"/>
    </location>
</feature>
<keyword evidence="1" id="KW-0472">Membrane</keyword>